<keyword evidence="3 6" id="KW-0812">Transmembrane</keyword>
<feature type="transmembrane region" description="Helical" evidence="6">
    <location>
        <begin position="78"/>
        <end position="101"/>
    </location>
</feature>
<feature type="transmembrane region" description="Helical" evidence="6">
    <location>
        <begin position="154"/>
        <end position="173"/>
    </location>
</feature>
<dbReference type="Proteomes" id="UP001497453">
    <property type="component" value="Chromosome 1"/>
</dbReference>
<evidence type="ECO:0000256" key="4">
    <source>
        <dbReference type="ARBA" id="ARBA00022989"/>
    </source>
</evidence>
<comment type="subcellular location">
    <subcellularLocation>
        <location evidence="1">Membrane</location>
        <topology evidence="1">Multi-pass membrane protein</topology>
    </subcellularLocation>
</comment>
<name>A0ABP1CLB5_9APHY</name>
<proteinExistence type="inferred from homology"/>
<keyword evidence="5 6" id="KW-0472">Membrane</keyword>
<gene>
    <name evidence="7" type="ORF">GFSPODELE1_LOCUS1204</name>
</gene>
<keyword evidence="8" id="KW-1185">Reference proteome</keyword>
<dbReference type="EMBL" id="OZ037944">
    <property type="protein sequence ID" value="CAL1696482.1"/>
    <property type="molecule type" value="Genomic_DNA"/>
</dbReference>
<comment type="similarity">
    <text evidence="2">Belongs to the PER33/POM33 family.</text>
</comment>
<dbReference type="PANTHER" id="PTHR12703">
    <property type="entry name" value="TRANSMEMBRANE PROTEIN 33"/>
    <property type="match status" value="1"/>
</dbReference>
<evidence type="ECO:0000256" key="3">
    <source>
        <dbReference type="ARBA" id="ARBA00022692"/>
    </source>
</evidence>
<evidence type="ECO:0000256" key="5">
    <source>
        <dbReference type="ARBA" id="ARBA00023136"/>
    </source>
</evidence>
<dbReference type="InterPro" id="IPR005344">
    <property type="entry name" value="TMEM33/Pom33"/>
</dbReference>
<dbReference type="InterPro" id="IPR051645">
    <property type="entry name" value="PER33/POM33_regulator"/>
</dbReference>
<keyword evidence="4 6" id="KW-1133">Transmembrane helix</keyword>
<evidence type="ECO:0000313" key="7">
    <source>
        <dbReference type="EMBL" id="CAL1696482.1"/>
    </source>
</evidence>
<feature type="transmembrane region" description="Helical" evidence="6">
    <location>
        <begin position="7"/>
        <end position="30"/>
    </location>
</feature>
<protein>
    <recommendedName>
        <fullName evidence="9">Endoplasmic reticulum protein</fullName>
    </recommendedName>
</protein>
<feature type="transmembrane region" description="Helical" evidence="6">
    <location>
        <begin position="36"/>
        <end position="57"/>
    </location>
</feature>
<reference evidence="8" key="1">
    <citation type="submission" date="2024-04" db="EMBL/GenBank/DDBJ databases">
        <authorList>
            <person name="Shaw F."/>
            <person name="Minotto A."/>
        </authorList>
    </citation>
    <scope>NUCLEOTIDE SEQUENCE [LARGE SCALE GENOMIC DNA]</scope>
</reference>
<evidence type="ECO:0000256" key="1">
    <source>
        <dbReference type="ARBA" id="ARBA00004141"/>
    </source>
</evidence>
<dbReference type="Pfam" id="PF03661">
    <property type="entry name" value="TMEM33_Pom33"/>
    <property type="match status" value="1"/>
</dbReference>
<sequence>MATTQHYMWAVGHFILLLSSLRYFMAWVLFRGPSAWWYKTAFLGALISYAIVCQKSLGTPQPNLAWVKKALLDENVQYFILAFFWWNSKPIAIALFPYAIFSLFHALTFTRTTLLPQLLPAGPPATAGGQPTPHPLAKRIHLFVKSNYNPAMKAVSFIELLIMARVTIGALLLQNSFFTPVVYAHFLRQRYYQSAFTREAVAIISARVDGYVNKPSNPPVIAQVWSQLKFYLSRWVGTTLAQQPAGGARAQ</sequence>
<dbReference type="PANTHER" id="PTHR12703:SF4">
    <property type="entry name" value="TRANSMEMBRANE PROTEIN 33"/>
    <property type="match status" value="1"/>
</dbReference>
<organism evidence="7 8">
    <name type="scientific">Somion occarium</name>
    <dbReference type="NCBI Taxonomy" id="3059160"/>
    <lineage>
        <taxon>Eukaryota</taxon>
        <taxon>Fungi</taxon>
        <taxon>Dikarya</taxon>
        <taxon>Basidiomycota</taxon>
        <taxon>Agaricomycotina</taxon>
        <taxon>Agaricomycetes</taxon>
        <taxon>Polyporales</taxon>
        <taxon>Cerrenaceae</taxon>
        <taxon>Somion</taxon>
    </lineage>
</organism>
<evidence type="ECO:0000256" key="2">
    <source>
        <dbReference type="ARBA" id="ARBA00007322"/>
    </source>
</evidence>
<evidence type="ECO:0000256" key="6">
    <source>
        <dbReference type="SAM" id="Phobius"/>
    </source>
</evidence>
<evidence type="ECO:0008006" key="9">
    <source>
        <dbReference type="Google" id="ProtNLM"/>
    </source>
</evidence>
<evidence type="ECO:0000313" key="8">
    <source>
        <dbReference type="Proteomes" id="UP001497453"/>
    </source>
</evidence>
<accession>A0ABP1CLB5</accession>